<evidence type="ECO:0000313" key="1">
    <source>
        <dbReference type="EMBL" id="KAJ7365751.1"/>
    </source>
</evidence>
<keyword evidence="2" id="KW-1185">Reference proteome</keyword>
<evidence type="ECO:0000313" key="2">
    <source>
        <dbReference type="Proteomes" id="UP001163046"/>
    </source>
</evidence>
<gene>
    <name evidence="1" type="ORF">OS493_002467</name>
</gene>
<dbReference type="AlphaFoldDB" id="A0A9W9YT88"/>
<proteinExistence type="predicted"/>
<dbReference type="InterPro" id="IPR052613">
    <property type="entry name" value="LicD_transferase"/>
</dbReference>
<reference evidence="1" key="1">
    <citation type="submission" date="2023-01" db="EMBL/GenBank/DDBJ databases">
        <title>Genome assembly of the deep-sea coral Lophelia pertusa.</title>
        <authorList>
            <person name="Herrera S."/>
            <person name="Cordes E."/>
        </authorList>
    </citation>
    <scope>NUCLEOTIDE SEQUENCE</scope>
    <source>
        <strain evidence="1">USNM1676648</strain>
        <tissue evidence="1">Polyp</tissue>
    </source>
</reference>
<dbReference type="OrthoDB" id="444255at2759"/>
<protein>
    <submittedName>
        <fullName evidence="1">Uncharacterized protein</fullName>
    </submittedName>
</protein>
<dbReference type="PANTHER" id="PTHR13627">
    <property type="entry name" value="FUKUTIN RELATED PROTEIN"/>
    <property type="match status" value="1"/>
</dbReference>
<dbReference type="EMBL" id="MU827302">
    <property type="protein sequence ID" value="KAJ7365751.1"/>
    <property type="molecule type" value="Genomic_DNA"/>
</dbReference>
<comment type="caution">
    <text evidence="1">The sequence shown here is derived from an EMBL/GenBank/DDBJ whole genome shotgun (WGS) entry which is preliminary data.</text>
</comment>
<sequence length="245" mass="28114">MAFLSTILPLSPTRKIWRIYFNAVIGWSTSGNKTRTASGGRQVVGEAKVKFVYPGVVYHPAKTIFDIIEDEGIEVLEELKYSKYRTTFDIEVIWMAIFRSKILTRTLLGAYRTGDIMPHDHDADISFILSTESLDAYLGLRKMGIKANCMLAMFGNVTVDFVRRTPANKTTRDRTEVMLYKYYPASSKDNFIVKYHHTLETFPQSWLVPSAIINFHGVDVSPERLVAVRIPLHFRDKKCQDLFFV</sequence>
<accession>A0A9W9YT88</accession>
<dbReference type="PANTHER" id="PTHR13627:SF35">
    <property type="entry name" value="LICD FAMILY PROTEIN"/>
    <property type="match status" value="1"/>
</dbReference>
<name>A0A9W9YT88_9CNID</name>
<dbReference type="Proteomes" id="UP001163046">
    <property type="component" value="Unassembled WGS sequence"/>
</dbReference>
<organism evidence="1 2">
    <name type="scientific">Desmophyllum pertusum</name>
    <dbReference type="NCBI Taxonomy" id="174260"/>
    <lineage>
        <taxon>Eukaryota</taxon>
        <taxon>Metazoa</taxon>
        <taxon>Cnidaria</taxon>
        <taxon>Anthozoa</taxon>
        <taxon>Hexacorallia</taxon>
        <taxon>Scleractinia</taxon>
        <taxon>Caryophylliina</taxon>
        <taxon>Caryophylliidae</taxon>
        <taxon>Desmophyllum</taxon>
    </lineage>
</organism>